<dbReference type="PANTHER" id="PTHR45947">
    <property type="entry name" value="SULFOQUINOVOSYL TRANSFERASE SQD2"/>
    <property type="match status" value="1"/>
</dbReference>
<feature type="domain" description="Glycosyl transferase family 1" evidence="1">
    <location>
        <begin position="183"/>
        <end position="346"/>
    </location>
</feature>
<protein>
    <submittedName>
        <fullName evidence="3">1,2-diacylglycerol 3-glucosyltransferase</fullName>
    </submittedName>
</protein>
<dbReference type="Pfam" id="PF13439">
    <property type="entry name" value="Glyco_transf_4"/>
    <property type="match status" value="1"/>
</dbReference>
<evidence type="ECO:0000259" key="1">
    <source>
        <dbReference type="Pfam" id="PF00534"/>
    </source>
</evidence>
<feature type="domain" description="Glycosyltransferase subfamily 4-like N-terminal" evidence="2">
    <location>
        <begin position="16"/>
        <end position="181"/>
    </location>
</feature>
<dbReference type="SUPFAM" id="SSF53756">
    <property type="entry name" value="UDP-Glycosyltransferase/glycogen phosphorylase"/>
    <property type="match status" value="1"/>
</dbReference>
<sequence>MIMRILFITATYLPTVNGVSYHIKLLKKQLEKLGHRVYVLAPNFPGYTDSDKNIMRYFSMPNPFIKTYPLGLPLVPIEKIKKIRPDIIHTHHPLIIGKFAAHVAEKMKVPLIFTAHTQYEQYLNYYFPHGYQLTSKLLINDLQSLSRKCSKIICPSPETKIRLKKQGITNTDVVFNGIDTEVFSSSKKIFSEHPYIVYTGRLEKEKNPLFLLKIAVELKNICPEFKMVIIGDGRLLPKLSEYTIKHDLENNVCVVGKVDQNLLPSIYKGANIFLTPSTSEVMPLSVLEAESSGLPIIALENAGLESVVKNGESGFLLKPDPKVIAQHIFDLVKNLKRLKRFSKMSRRISEKYSIEYCALSVENIYKEVLSCRE</sequence>
<dbReference type="InterPro" id="IPR001296">
    <property type="entry name" value="Glyco_trans_1"/>
</dbReference>
<dbReference type="STRING" id="1618583.US75_C0034G0007"/>
<comment type="caution">
    <text evidence="3">The sequence shown here is derived from an EMBL/GenBank/DDBJ whole genome shotgun (WGS) entry which is preliminary data.</text>
</comment>
<dbReference type="AlphaFoldDB" id="A0A0G0IVD5"/>
<gene>
    <name evidence="3" type="ORF">US75_C0034G0007</name>
</gene>
<organism evidence="3 4">
    <name type="scientific">Candidatus Woesebacteria bacterium GW2011_GWC1_38_13</name>
    <dbReference type="NCBI Taxonomy" id="1618583"/>
    <lineage>
        <taxon>Bacteria</taxon>
        <taxon>Candidatus Woeseibacteriota</taxon>
    </lineage>
</organism>
<name>A0A0G0IVD5_9BACT</name>
<dbReference type="InterPro" id="IPR050194">
    <property type="entry name" value="Glycosyltransferase_grp1"/>
</dbReference>
<dbReference type="EMBL" id="LBUE01000034">
    <property type="protein sequence ID" value="KKQ55025.1"/>
    <property type="molecule type" value="Genomic_DNA"/>
</dbReference>
<dbReference type="Proteomes" id="UP000034096">
    <property type="component" value="Unassembled WGS sequence"/>
</dbReference>
<proteinExistence type="predicted"/>
<evidence type="ECO:0000313" key="3">
    <source>
        <dbReference type="EMBL" id="KKQ55025.1"/>
    </source>
</evidence>
<keyword evidence="3" id="KW-0808">Transferase</keyword>
<accession>A0A0G0IVD5</accession>
<evidence type="ECO:0000313" key="4">
    <source>
        <dbReference type="Proteomes" id="UP000034096"/>
    </source>
</evidence>
<dbReference type="PANTHER" id="PTHR45947:SF3">
    <property type="entry name" value="SULFOQUINOVOSYL TRANSFERASE SQD2"/>
    <property type="match status" value="1"/>
</dbReference>
<dbReference type="Gene3D" id="3.40.50.2000">
    <property type="entry name" value="Glycogen Phosphorylase B"/>
    <property type="match status" value="2"/>
</dbReference>
<dbReference type="GO" id="GO:0016757">
    <property type="term" value="F:glycosyltransferase activity"/>
    <property type="evidence" value="ECO:0007669"/>
    <property type="project" value="InterPro"/>
</dbReference>
<dbReference type="Pfam" id="PF00534">
    <property type="entry name" value="Glycos_transf_1"/>
    <property type="match status" value="1"/>
</dbReference>
<dbReference type="InterPro" id="IPR028098">
    <property type="entry name" value="Glyco_trans_4-like_N"/>
</dbReference>
<reference evidence="3 4" key="1">
    <citation type="journal article" date="2015" name="Nature">
        <title>rRNA introns, odd ribosomes, and small enigmatic genomes across a large radiation of phyla.</title>
        <authorList>
            <person name="Brown C.T."/>
            <person name="Hug L.A."/>
            <person name="Thomas B.C."/>
            <person name="Sharon I."/>
            <person name="Castelle C.J."/>
            <person name="Singh A."/>
            <person name="Wilkins M.J."/>
            <person name="Williams K.H."/>
            <person name="Banfield J.F."/>
        </authorList>
    </citation>
    <scope>NUCLEOTIDE SEQUENCE [LARGE SCALE GENOMIC DNA]</scope>
</reference>
<evidence type="ECO:0000259" key="2">
    <source>
        <dbReference type="Pfam" id="PF13439"/>
    </source>
</evidence>